<evidence type="ECO:0000256" key="5">
    <source>
        <dbReference type="ARBA" id="ARBA00022691"/>
    </source>
</evidence>
<dbReference type="PANTHER" id="PTHR11727">
    <property type="entry name" value="DIMETHYLADENOSINE TRANSFERASE"/>
    <property type="match status" value="1"/>
</dbReference>
<reference evidence="10 11" key="1">
    <citation type="journal article" date="2014" name="PLoS ONE">
        <title>The first complete genome sequence of the class fimbriimonadia in the phylum armatimonadetes.</title>
        <authorList>
            <person name="Hu Z.Y."/>
            <person name="Wang Y.Z."/>
            <person name="Im W.T."/>
            <person name="Wang S.Y."/>
            <person name="Zhao G.P."/>
            <person name="Zheng H.J."/>
            <person name="Quan Z.X."/>
        </authorList>
    </citation>
    <scope>NUCLEOTIDE SEQUENCE [LARGE SCALE GENOMIC DNA]</scope>
    <source>
        <strain evidence="10">Gsoil 348</strain>
    </source>
</reference>
<protein>
    <recommendedName>
        <fullName evidence="7">Ribosomal RNA small subunit methyltransferase A</fullName>
        <ecNumber evidence="7">2.1.1.182</ecNumber>
    </recommendedName>
    <alternativeName>
        <fullName evidence="7">16S rRNA (adenine(1518)-N(6)/adenine(1519)-N(6))-dimethyltransferase</fullName>
    </alternativeName>
    <alternativeName>
        <fullName evidence="7">16S rRNA dimethyladenosine transferase</fullName>
    </alternativeName>
    <alternativeName>
        <fullName evidence="7">16S rRNA dimethylase</fullName>
    </alternativeName>
    <alternativeName>
        <fullName evidence="7">S-adenosylmethionine-6-N', N'-adenosyl(rRNA) dimethyltransferase</fullName>
    </alternativeName>
</protein>
<gene>
    <name evidence="7" type="primary">rsmA</name>
    <name evidence="7" type="synonym">ksgA</name>
    <name evidence="10" type="ORF">OP10G_3497</name>
</gene>
<dbReference type="Gene3D" id="1.10.8.100">
    <property type="entry name" value="Ribosomal RNA adenine dimethylase-like, domain 2"/>
    <property type="match status" value="1"/>
</dbReference>
<dbReference type="Pfam" id="PF00398">
    <property type="entry name" value="RrnaAD"/>
    <property type="match status" value="1"/>
</dbReference>
<keyword evidence="1 7" id="KW-0963">Cytoplasm</keyword>
<accession>A0A068NVP3</accession>
<dbReference type="Proteomes" id="UP000027982">
    <property type="component" value="Chromosome"/>
</dbReference>
<feature type="binding site" evidence="7 8">
    <location>
        <position position="29"/>
    </location>
    <ligand>
        <name>S-adenosyl-L-methionine</name>
        <dbReference type="ChEBI" id="CHEBI:59789"/>
    </ligand>
</feature>
<evidence type="ECO:0000313" key="11">
    <source>
        <dbReference type="Proteomes" id="UP000027982"/>
    </source>
</evidence>
<feature type="binding site" evidence="7 8">
    <location>
        <position position="52"/>
    </location>
    <ligand>
        <name>S-adenosyl-L-methionine</name>
        <dbReference type="ChEBI" id="CHEBI:59789"/>
    </ligand>
</feature>
<keyword evidence="5 7" id="KW-0949">S-adenosyl-L-methionine</keyword>
<dbReference type="EMBL" id="CP007139">
    <property type="protein sequence ID" value="AIE86865.1"/>
    <property type="molecule type" value="Genomic_DNA"/>
</dbReference>
<evidence type="ECO:0000256" key="3">
    <source>
        <dbReference type="ARBA" id="ARBA00022603"/>
    </source>
</evidence>
<dbReference type="Gene3D" id="3.40.50.150">
    <property type="entry name" value="Vaccinia Virus protein VP39"/>
    <property type="match status" value="1"/>
</dbReference>
<dbReference type="AlphaFoldDB" id="A0A068NVP3"/>
<proteinExistence type="inferred from homology"/>
<name>A0A068NVP3_FIMGI</name>
<comment type="subcellular location">
    <subcellularLocation>
        <location evidence="7">Cytoplasm</location>
    </subcellularLocation>
</comment>
<evidence type="ECO:0000313" key="10">
    <source>
        <dbReference type="EMBL" id="AIE86865.1"/>
    </source>
</evidence>
<dbReference type="SUPFAM" id="SSF53335">
    <property type="entry name" value="S-adenosyl-L-methionine-dependent methyltransferases"/>
    <property type="match status" value="1"/>
</dbReference>
<evidence type="ECO:0000256" key="2">
    <source>
        <dbReference type="ARBA" id="ARBA00022552"/>
    </source>
</evidence>
<dbReference type="InterPro" id="IPR011530">
    <property type="entry name" value="rRNA_adenine_dimethylase"/>
</dbReference>
<evidence type="ECO:0000259" key="9">
    <source>
        <dbReference type="SMART" id="SM00650"/>
    </source>
</evidence>
<feature type="binding site" evidence="7 8">
    <location>
        <position position="27"/>
    </location>
    <ligand>
        <name>S-adenosyl-L-methionine</name>
        <dbReference type="ChEBI" id="CHEBI:59789"/>
    </ligand>
</feature>
<comment type="catalytic activity">
    <reaction evidence="7">
        <text>adenosine(1518)/adenosine(1519) in 16S rRNA + 4 S-adenosyl-L-methionine = N(6)-dimethyladenosine(1518)/N(6)-dimethyladenosine(1519) in 16S rRNA + 4 S-adenosyl-L-homocysteine + 4 H(+)</text>
        <dbReference type="Rhea" id="RHEA:19609"/>
        <dbReference type="Rhea" id="RHEA-COMP:10232"/>
        <dbReference type="Rhea" id="RHEA-COMP:10233"/>
        <dbReference type="ChEBI" id="CHEBI:15378"/>
        <dbReference type="ChEBI" id="CHEBI:57856"/>
        <dbReference type="ChEBI" id="CHEBI:59789"/>
        <dbReference type="ChEBI" id="CHEBI:74411"/>
        <dbReference type="ChEBI" id="CHEBI:74493"/>
        <dbReference type="EC" id="2.1.1.182"/>
    </reaction>
</comment>
<dbReference type="SMART" id="SM00650">
    <property type="entry name" value="rADc"/>
    <property type="match status" value="1"/>
</dbReference>
<organism evidence="10 11">
    <name type="scientific">Fimbriimonas ginsengisoli Gsoil 348</name>
    <dbReference type="NCBI Taxonomy" id="661478"/>
    <lineage>
        <taxon>Bacteria</taxon>
        <taxon>Bacillati</taxon>
        <taxon>Armatimonadota</taxon>
        <taxon>Fimbriimonadia</taxon>
        <taxon>Fimbriimonadales</taxon>
        <taxon>Fimbriimonadaceae</taxon>
        <taxon>Fimbriimonas</taxon>
    </lineage>
</organism>
<feature type="binding site" evidence="7 8">
    <location>
        <position position="95"/>
    </location>
    <ligand>
        <name>S-adenosyl-L-methionine</name>
        <dbReference type="ChEBI" id="CHEBI:59789"/>
    </ligand>
</feature>
<keyword evidence="3 7" id="KW-0489">Methyltransferase</keyword>
<evidence type="ECO:0000256" key="4">
    <source>
        <dbReference type="ARBA" id="ARBA00022679"/>
    </source>
</evidence>
<dbReference type="GO" id="GO:0052908">
    <property type="term" value="F:16S rRNA (adenine(1518)-N(6)/adenine(1519)-N(6))-dimethyltransferase activity"/>
    <property type="evidence" value="ECO:0007669"/>
    <property type="project" value="UniProtKB-EC"/>
</dbReference>
<dbReference type="InterPro" id="IPR020598">
    <property type="entry name" value="rRNA_Ade_methylase_Trfase_N"/>
</dbReference>
<dbReference type="OrthoDB" id="9814755at2"/>
<feature type="binding site" evidence="7 8">
    <location>
        <position position="117"/>
    </location>
    <ligand>
        <name>S-adenosyl-L-methionine</name>
        <dbReference type="ChEBI" id="CHEBI:59789"/>
    </ligand>
</feature>
<dbReference type="HOGENOM" id="CLU_041220_0_1_0"/>
<dbReference type="InterPro" id="IPR029063">
    <property type="entry name" value="SAM-dependent_MTases_sf"/>
</dbReference>
<evidence type="ECO:0000256" key="7">
    <source>
        <dbReference type="HAMAP-Rule" id="MF_00607"/>
    </source>
</evidence>
<dbReference type="eggNOG" id="COG0030">
    <property type="taxonomic scope" value="Bacteria"/>
</dbReference>
<dbReference type="STRING" id="661478.OP10G_3497"/>
<dbReference type="EC" id="2.1.1.182" evidence="7"/>
<dbReference type="HAMAP" id="MF_00607">
    <property type="entry name" value="16SrRNA_methyltr_A"/>
    <property type="match status" value="1"/>
</dbReference>
<dbReference type="InterPro" id="IPR023165">
    <property type="entry name" value="rRNA_Ade_diMease-like_C"/>
</dbReference>
<evidence type="ECO:0000256" key="8">
    <source>
        <dbReference type="PROSITE-ProRule" id="PRU01026"/>
    </source>
</evidence>
<dbReference type="InterPro" id="IPR001737">
    <property type="entry name" value="KsgA/Erm"/>
</dbReference>
<dbReference type="KEGG" id="fgi:OP10G_3497"/>
<keyword evidence="6 7" id="KW-0694">RNA-binding</keyword>
<comment type="function">
    <text evidence="7">Specifically dimethylates two adjacent adenosines (A1518 and A1519) in the loop of a conserved hairpin near the 3'-end of 16S rRNA in the 30S particle. May play a critical role in biogenesis of 30S subunits.</text>
</comment>
<dbReference type="GO" id="GO:0005829">
    <property type="term" value="C:cytosol"/>
    <property type="evidence" value="ECO:0007669"/>
    <property type="project" value="TreeGrafter"/>
</dbReference>
<dbReference type="NCBIfam" id="TIGR00755">
    <property type="entry name" value="ksgA"/>
    <property type="match status" value="1"/>
</dbReference>
<feature type="binding site" evidence="7 8">
    <location>
        <position position="73"/>
    </location>
    <ligand>
        <name>S-adenosyl-L-methionine</name>
        <dbReference type="ChEBI" id="CHEBI:59789"/>
    </ligand>
</feature>
<dbReference type="RefSeq" id="WP_025229202.1">
    <property type="nucleotide sequence ID" value="NZ_CP007139.1"/>
</dbReference>
<dbReference type="CDD" id="cd02440">
    <property type="entry name" value="AdoMet_MTases"/>
    <property type="match status" value="1"/>
</dbReference>
<evidence type="ECO:0000256" key="1">
    <source>
        <dbReference type="ARBA" id="ARBA00022490"/>
    </source>
</evidence>
<keyword evidence="11" id="KW-1185">Reference proteome</keyword>
<keyword evidence="2 7" id="KW-0698">rRNA processing</keyword>
<sequence>MRLYDPGTLKAFLARHGLDATKSLGQNFLVSSRVVDKIVNAAHGCSGVCEIGPGPGVLTQPLSEQAERLIALELDPRMAVLLAESSPRAEVRQADALKIDLAALLDELPGPRAIVSNMPYYITGPLLQRVADVRGHFDRAILMMQREVAQRVVAPPASGERGSLSVYLQTLFEIRPLAEAPSTVFLPPPKVDSSVLLFVPRQVDVSDFYFKLIRLGFAQPRKTLANNLAAGLKLSRGESIPILEELGMWEKTRAQELDEASWRALADRLAPLPSDL</sequence>
<keyword evidence="4 7" id="KW-0808">Transferase</keyword>
<dbReference type="GO" id="GO:0003723">
    <property type="term" value="F:RNA binding"/>
    <property type="evidence" value="ECO:0007669"/>
    <property type="project" value="UniProtKB-UniRule"/>
</dbReference>
<dbReference type="PANTHER" id="PTHR11727:SF7">
    <property type="entry name" value="DIMETHYLADENOSINE TRANSFERASE-RELATED"/>
    <property type="match status" value="1"/>
</dbReference>
<dbReference type="PROSITE" id="PS51689">
    <property type="entry name" value="SAM_RNA_A_N6_MT"/>
    <property type="match status" value="1"/>
</dbReference>
<feature type="domain" description="Ribosomal RNA adenine methylase transferase N-terminal" evidence="9">
    <location>
        <begin position="34"/>
        <end position="202"/>
    </location>
</feature>
<comment type="similarity">
    <text evidence="7">Belongs to the class I-like SAM-binding methyltransferase superfamily. rRNA adenine N(6)-methyltransferase family. RsmA subfamily.</text>
</comment>
<evidence type="ECO:0000256" key="6">
    <source>
        <dbReference type="ARBA" id="ARBA00022884"/>
    </source>
</evidence>